<proteinExistence type="predicted"/>
<name>U5CYD2_AMBTC</name>
<dbReference type="Gramene" id="ERN14980">
    <property type="protein sequence ID" value="ERN14980"/>
    <property type="gene ID" value="AMTR_s00032p00220860"/>
</dbReference>
<protein>
    <submittedName>
        <fullName evidence="2">Uncharacterized protein</fullName>
    </submittedName>
</protein>
<sequence>MGRWKEEKDVAISESSTIRDHLEILGTLLHTLETVTPWLKGTNKGMREFQFQGRVLKAKKKVTGRSVNRWMGGGRGRRRRRWGRRGGTYRRMTLQPRSTRGWTGEVEL</sequence>
<reference evidence="3" key="1">
    <citation type="journal article" date="2013" name="Science">
        <title>The Amborella genome and the evolution of flowering plants.</title>
        <authorList>
            <consortium name="Amborella Genome Project"/>
        </authorList>
    </citation>
    <scope>NUCLEOTIDE SEQUENCE [LARGE SCALE GENOMIC DNA]</scope>
</reference>
<feature type="non-terminal residue" evidence="2">
    <location>
        <position position="108"/>
    </location>
</feature>
<accession>U5CYD2</accession>
<organism evidence="2 3">
    <name type="scientific">Amborella trichopoda</name>
    <dbReference type="NCBI Taxonomy" id="13333"/>
    <lineage>
        <taxon>Eukaryota</taxon>
        <taxon>Viridiplantae</taxon>
        <taxon>Streptophyta</taxon>
        <taxon>Embryophyta</taxon>
        <taxon>Tracheophyta</taxon>
        <taxon>Spermatophyta</taxon>
        <taxon>Magnoliopsida</taxon>
        <taxon>Amborellales</taxon>
        <taxon>Amborellaceae</taxon>
        <taxon>Amborella</taxon>
    </lineage>
</organism>
<evidence type="ECO:0000313" key="3">
    <source>
        <dbReference type="Proteomes" id="UP000017836"/>
    </source>
</evidence>
<feature type="region of interest" description="Disordered" evidence="1">
    <location>
        <begin position="67"/>
        <end position="108"/>
    </location>
</feature>
<dbReference type="AlphaFoldDB" id="U5CYD2"/>
<dbReference type="EMBL" id="KI392518">
    <property type="protein sequence ID" value="ERN14980.1"/>
    <property type="molecule type" value="Genomic_DNA"/>
</dbReference>
<evidence type="ECO:0000313" key="2">
    <source>
        <dbReference type="EMBL" id="ERN14980.1"/>
    </source>
</evidence>
<feature type="compositionally biased region" description="Basic residues" evidence="1">
    <location>
        <begin position="75"/>
        <end position="88"/>
    </location>
</feature>
<keyword evidence="3" id="KW-1185">Reference proteome</keyword>
<evidence type="ECO:0000256" key="1">
    <source>
        <dbReference type="SAM" id="MobiDB-lite"/>
    </source>
</evidence>
<dbReference type="HOGENOM" id="CLU_2203677_0_0_1"/>
<gene>
    <name evidence="2" type="ORF">AMTR_s00032p00220860</name>
</gene>
<dbReference type="Proteomes" id="UP000017836">
    <property type="component" value="Unassembled WGS sequence"/>
</dbReference>